<accession>A0A8S3JEL2</accession>
<dbReference type="AlphaFoldDB" id="A0A8S3JEL2"/>
<evidence type="ECO:0000313" key="3">
    <source>
        <dbReference type="Proteomes" id="UP000681720"/>
    </source>
</evidence>
<name>A0A8S3JEL2_9BILA</name>
<gene>
    <name evidence="1" type="ORF">BYL167_LOCUS70864</name>
    <name evidence="2" type="ORF">GIL414_LOCUS81445</name>
</gene>
<evidence type="ECO:0000313" key="1">
    <source>
        <dbReference type="EMBL" id="CAF5144512.1"/>
    </source>
</evidence>
<reference evidence="2" key="1">
    <citation type="submission" date="2021-02" db="EMBL/GenBank/DDBJ databases">
        <authorList>
            <person name="Nowell W R."/>
        </authorList>
    </citation>
    <scope>NUCLEOTIDE SEQUENCE</scope>
</reference>
<dbReference type="EMBL" id="CAJOBJ010357411">
    <property type="protein sequence ID" value="CAF5215642.1"/>
    <property type="molecule type" value="Genomic_DNA"/>
</dbReference>
<evidence type="ECO:0000313" key="2">
    <source>
        <dbReference type="EMBL" id="CAF5215642.1"/>
    </source>
</evidence>
<dbReference type="EMBL" id="CAJOBH010253845">
    <property type="protein sequence ID" value="CAF5144512.1"/>
    <property type="molecule type" value="Genomic_DNA"/>
</dbReference>
<proteinExistence type="predicted"/>
<feature type="non-terminal residue" evidence="2">
    <location>
        <position position="1"/>
    </location>
</feature>
<organism evidence="2 3">
    <name type="scientific">Rotaria magnacalcarata</name>
    <dbReference type="NCBI Taxonomy" id="392030"/>
    <lineage>
        <taxon>Eukaryota</taxon>
        <taxon>Metazoa</taxon>
        <taxon>Spiralia</taxon>
        <taxon>Gnathifera</taxon>
        <taxon>Rotifera</taxon>
        <taxon>Eurotatoria</taxon>
        <taxon>Bdelloidea</taxon>
        <taxon>Philodinida</taxon>
        <taxon>Philodinidae</taxon>
        <taxon>Rotaria</taxon>
    </lineage>
</organism>
<dbReference type="Proteomes" id="UP000681720">
    <property type="component" value="Unassembled WGS sequence"/>
</dbReference>
<comment type="caution">
    <text evidence="2">The sequence shown here is derived from an EMBL/GenBank/DDBJ whole genome shotgun (WGS) entry which is preliminary data.</text>
</comment>
<sequence length="53" mass="6317">DFVLPREEARRLFRAYNHIWDMKIDEGRMQKVFEGCSRNGHVVIDEALKQLAK</sequence>
<dbReference type="Proteomes" id="UP000681967">
    <property type="component" value="Unassembled WGS sequence"/>
</dbReference>
<protein>
    <submittedName>
        <fullName evidence="2">Uncharacterized protein</fullName>
    </submittedName>
</protein>